<dbReference type="GO" id="GO:0020037">
    <property type="term" value="F:heme binding"/>
    <property type="evidence" value="ECO:0007669"/>
    <property type="project" value="InterPro"/>
</dbReference>
<evidence type="ECO:0008006" key="4">
    <source>
        <dbReference type="Google" id="ProtNLM"/>
    </source>
</evidence>
<dbReference type="InterPro" id="IPR002397">
    <property type="entry name" value="Cyt_P450_B"/>
</dbReference>
<evidence type="ECO:0000313" key="3">
    <source>
        <dbReference type="EMBL" id="BFO13761.1"/>
    </source>
</evidence>
<dbReference type="GO" id="GO:0016705">
    <property type="term" value="F:oxidoreductase activity, acting on paired donors, with incorporation or reduction of molecular oxygen"/>
    <property type="evidence" value="ECO:0007669"/>
    <property type="project" value="InterPro"/>
</dbReference>
<dbReference type="AlphaFoldDB" id="A0AAT9H8N8"/>
<dbReference type="PANTHER" id="PTHR46696:SF1">
    <property type="entry name" value="CYTOCHROME P450 YJIB-RELATED"/>
    <property type="match status" value="1"/>
</dbReference>
<comment type="similarity">
    <text evidence="1">Belongs to the cytochrome P450 family.</text>
</comment>
<feature type="region of interest" description="Disordered" evidence="2">
    <location>
        <begin position="281"/>
        <end position="464"/>
    </location>
</feature>
<dbReference type="Gene3D" id="1.10.630.10">
    <property type="entry name" value="Cytochrome P450"/>
    <property type="match status" value="1"/>
</dbReference>
<feature type="compositionally biased region" description="Low complexity" evidence="2">
    <location>
        <begin position="374"/>
        <end position="384"/>
    </location>
</feature>
<dbReference type="SUPFAM" id="SSF48264">
    <property type="entry name" value="Cytochrome P450"/>
    <property type="match status" value="1"/>
</dbReference>
<feature type="compositionally biased region" description="Low complexity" evidence="2">
    <location>
        <begin position="353"/>
        <end position="363"/>
    </location>
</feature>
<dbReference type="PANTHER" id="PTHR46696">
    <property type="entry name" value="P450, PUTATIVE (EUROFUNG)-RELATED"/>
    <property type="match status" value="1"/>
</dbReference>
<dbReference type="InterPro" id="IPR036396">
    <property type="entry name" value="Cyt_P450_sf"/>
</dbReference>
<evidence type="ECO:0000256" key="1">
    <source>
        <dbReference type="ARBA" id="ARBA00010617"/>
    </source>
</evidence>
<protein>
    <recommendedName>
        <fullName evidence="4">Cytochrome P450</fullName>
    </recommendedName>
</protein>
<feature type="compositionally biased region" description="Low complexity" evidence="2">
    <location>
        <begin position="311"/>
        <end position="327"/>
    </location>
</feature>
<feature type="compositionally biased region" description="Basic and acidic residues" evidence="2">
    <location>
        <begin position="404"/>
        <end position="426"/>
    </location>
</feature>
<evidence type="ECO:0000256" key="2">
    <source>
        <dbReference type="SAM" id="MobiDB-lite"/>
    </source>
</evidence>
<gene>
    <name evidence="3" type="ORF">SHKM778_01490</name>
</gene>
<feature type="compositionally biased region" description="Pro residues" evidence="2">
    <location>
        <begin position="364"/>
        <end position="373"/>
    </location>
</feature>
<sequence>MRAPTLDELAPHGHDPAHDPYSVLAELRRKGPVHRVHVPGSGDAWLVVTREGVRAALTDPRLRNDIRHSATWETDGGHAVGRNMLQSDPPHHTRLRNLVAGHFTPGRIAALRPGIEAVAGDLLARLPRPGTADLVSGYASPLPVTVICDLLGVPETDRADFHTWSNELVTPTDEATAAASSAALAGYLTGLIAEKARTPDGALLADLATDTRTDAGELLGMAFLLLVAGHETTVDLISATVHSLLTHPDQLALLRADPALTGAAIEESLRFNSPFTRARSASRPSRWSWPEPGWRPVTRSSSPWPRPPATRSPSPTRTASTSPAAPRGIWPSVTASTTAWAPRWPARRPPSPSASSWTAIPAWHSPPIPPPSPGARAPSCAGSPHSRSNWAERCAAGETGRPGRRGDGKAGETGRREGRGDGETGRPGRAPSCTRGDATARPGLPSGRNLPCHGAGRPPGRPPA</sequence>
<dbReference type="GO" id="GO:0005506">
    <property type="term" value="F:iron ion binding"/>
    <property type="evidence" value="ECO:0007669"/>
    <property type="project" value="InterPro"/>
</dbReference>
<reference evidence="3" key="2">
    <citation type="submission" date="2024-07" db="EMBL/GenBank/DDBJ databases">
        <title>Streptomyces haneummycinica sp. nov., a new antibiotic-producing actinobacterium isolated from marine sediment.</title>
        <authorList>
            <person name="Uemura M."/>
            <person name="Hamada M."/>
            <person name="Hirano S."/>
            <person name="Kobayashi K."/>
            <person name="Ohshiro T."/>
            <person name="Kobayashi T."/>
            <person name="Terahara T."/>
        </authorList>
    </citation>
    <scope>NUCLEOTIDE SEQUENCE</scope>
    <source>
        <strain evidence="3">KM77-8</strain>
    </source>
</reference>
<name>A0AAT9H8N8_9ACTN</name>
<dbReference type="EMBL" id="AP035768">
    <property type="protein sequence ID" value="BFO13761.1"/>
    <property type="molecule type" value="Genomic_DNA"/>
</dbReference>
<proteinExistence type="inferred from homology"/>
<organism evidence="3">
    <name type="scientific">Streptomyces haneummycinicus</name>
    <dbReference type="NCBI Taxonomy" id="3074435"/>
    <lineage>
        <taxon>Bacteria</taxon>
        <taxon>Bacillati</taxon>
        <taxon>Actinomycetota</taxon>
        <taxon>Actinomycetes</taxon>
        <taxon>Kitasatosporales</taxon>
        <taxon>Streptomycetaceae</taxon>
        <taxon>Streptomyces</taxon>
    </lineage>
</organism>
<accession>A0AAT9H8N8</accession>
<dbReference type="GO" id="GO:0004497">
    <property type="term" value="F:monooxygenase activity"/>
    <property type="evidence" value="ECO:0007669"/>
    <property type="project" value="InterPro"/>
</dbReference>
<dbReference type="PRINTS" id="PR00359">
    <property type="entry name" value="BP450"/>
</dbReference>
<reference evidence="3" key="1">
    <citation type="submission" date="2024-06" db="EMBL/GenBank/DDBJ databases">
        <authorList>
            <consortium name="consrtm"/>
            <person name="Uemura M."/>
            <person name="Terahara T."/>
        </authorList>
    </citation>
    <scope>NUCLEOTIDE SEQUENCE</scope>
    <source>
        <strain evidence="3">KM77-8</strain>
    </source>
</reference>
<feature type="compositionally biased region" description="Low complexity" evidence="2">
    <location>
        <begin position="281"/>
        <end position="303"/>
    </location>
</feature>